<dbReference type="PROSITE" id="PS51709">
    <property type="entry name" value="G_TRME"/>
    <property type="match status" value="1"/>
</dbReference>
<dbReference type="InterPro" id="IPR004520">
    <property type="entry name" value="GTPase_MnmE"/>
</dbReference>
<dbReference type="GO" id="GO:0005525">
    <property type="term" value="F:GTP binding"/>
    <property type="evidence" value="ECO:0007669"/>
    <property type="project" value="UniProtKB-UniRule"/>
</dbReference>
<dbReference type="RefSeq" id="WP_111953956.1">
    <property type="nucleotide sequence ID" value="NZ_CP036313.1"/>
</dbReference>
<dbReference type="Gene3D" id="3.40.50.300">
    <property type="entry name" value="P-loop containing nucleotide triphosphate hydrolases"/>
    <property type="match status" value="1"/>
</dbReference>
<proteinExistence type="inferred from homology"/>
<dbReference type="NCBIfam" id="TIGR00231">
    <property type="entry name" value="small_GTP"/>
    <property type="match status" value="1"/>
</dbReference>
<keyword evidence="2 9" id="KW-0819">tRNA processing</keyword>
<dbReference type="GO" id="GO:0030488">
    <property type="term" value="P:tRNA methylation"/>
    <property type="evidence" value="ECO:0007669"/>
    <property type="project" value="TreeGrafter"/>
</dbReference>
<evidence type="ECO:0000313" key="13">
    <source>
        <dbReference type="EMBL" id="RAM03252.1"/>
    </source>
</evidence>
<feature type="binding site" evidence="9">
    <location>
        <position position="458"/>
    </location>
    <ligand>
        <name>(6S)-5-formyl-5,6,7,8-tetrahydrofolate</name>
        <dbReference type="ChEBI" id="CHEBI:57457"/>
    </ligand>
</feature>
<dbReference type="Pfam" id="PF01926">
    <property type="entry name" value="MMR_HSR1"/>
    <property type="match status" value="1"/>
</dbReference>
<dbReference type="PANTHER" id="PTHR42714:SF2">
    <property type="entry name" value="TRNA MODIFICATION GTPASE GTPBP3, MITOCHONDRIAL"/>
    <property type="match status" value="1"/>
</dbReference>
<keyword evidence="4 9" id="KW-0547">Nucleotide-binding</keyword>
<dbReference type="Pfam" id="PF10396">
    <property type="entry name" value="TrmE_N"/>
    <property type="match status" value="1"/>
</dbReference>
<feature type="binding site" evidence="9">
    <location>
        <position position="87"/>
    </location>
    <ligand>
        <name>(6S)-5-formyl-5,6,7,8-tetrahydrofolate</name>
        <dbReference type="ChEBI" id="CHEBI:57457"/>
    </ligand>
</feature>
<evidence type="ECO:0000256" key="5">
    <source>
        <dbReference type="ARBA" id="ARBA00022801"/>
    </source>
</evidence>
<feature type="binding site" evidence="9">
    <location>
        <position position="251"/>
    </location>
    <ligand>
        <name>K(+)</name>
        <dbReference type="ChEBI" id="CHEBI:29103"/>
    </ligand>
</feature>
<dbReference type="HAMAP" id="MF_00379">
    <property type="entry name" value="GTPase_MnmE"/>
    <property type="match status" value="1"/>
</dbReference>
<evidence type="ECO:0000256" key="8">
    <source>
        <dbReference type="ARBA" id="ARBA00023134"/>
    </source>
</evidence>
<dbReference type="OrthoDB" id="9805918at2"/>
<evidence type="ECO:0000313" key="14">
    <source>
        <dbReference type="Proteomes" id="UP000248798"/>
    </source>
</evidence>
<feature type="binding site" evidence="9">
    <location>
        <position position="257"/>
    </location>
    <ligand>
        <name>Mg(2+)</name>
        <dbReference type="ChEBI" id="CHEBI:18420"/>
    </ligand>
</feature>
<evidence type="ECO:0000256" key="6">
    <source>
        <dbReference type="ARBA" id="ARBA00022842"/>
    </source>
</evidence>
<dbReference type="InterPro" id="IPR031168">
    <property type="entry name" value="G_TrmE"/>
</dbReference>
<evidence type="ECO:0000256" key="7">
    <source>
        <dbReference type="ARBA" id="ARBA00022958"/>
    </source>
</evidence>
<dbReference type="GO" id="GO:0005829">
    <property type="term" value="C:cytosol"/>
    <property type="evidence" value="ECO:0007669"/>
    <property type="project" value="TreeGrafter"/>
</dbReference>
<dbReference type="Gene3D" id="1.20.120.430">
    <property type="entry name" value="tRNA modification GTPase MnmE domain 2"/>
    <property type="match status" value="1"/>
</dbReference>
<gene>
    <name evidence="9 13" type="primary">trmE</name>
    <name evidence="9 12" type="synonym">mnmE</name>
    <name evidence="13" type="ORF">DO021_03995</name>
    <name evidence="12" type="ORF">EYB58_06075</name>
</gene>
<dbReference type="GO" id="GO:0002098">
    <property type="term" value="P:tRNA wobble uridine modification"/>
    <property type="evidence" value="ECO:0007669"/>
    <property type="project" value="TreeGrafter"/>
</dbReference>
<keyword evidence="8 9" id="KW-0342">GTP-binding</keyword>
<evidence type="ECO:0000313" key="12">
    <source>
        <dbReference type="EMBL" id="QBH12517.1"/>
    </source>
</evidence>
<evidence type="ECO:0000256" key="3">
    <source>
        <dbReference type="ARBA" id="ARBA00022723"/>
    </source>
</evidence>
<feature type="binding site" evidence="9">
    <location>
        <position position="236"/>
    </location>
    <ligand>
        <name>Mg(2+)</name>
        <dbReference type="ChEBI" id="CHEBI:18420"/>
    </ligand>
</feature>
<dbReference type="Gene3D" id="3.30.1360.120">
    <property type="entry name" value="Probable tRNA modification gtpase trme, domain 1"/>
    <property type="match status" value="1"/>
</dbReference>
<feature type="binding site" evidence="9">
    <location>
        <begin position="232"/>
        <end position="237"/>
    </location>
    <ligand>
        <name>GTP</name>
        <dbReference type="ChEBI" id="CHEBI:37565"/>
    </ligand>
</feature>
<evidence type="ECO:0000256" key="9">
    <source>
        <dbReference type="HAMAP-Rule" id="MF_00379"/>
    </source>
</evidence>
<dbReference type="Proteomes" id="UP000293902">
    <property type="component" value="Chromosome"/>
</dbReference>
<dbReference type="InterPro" id="IPR005225">
    <property type="entry name" value="Small_GTP-bd"/>
</dbReference>
<feature type="binding site" evidence="9">
    <location>
        <position position="232"/>
    </location>
    <ligand>
        <name>K(+)</name>
        <dbReference type="ChEBI" id="CHEBI:29103"/>
    </ligand>
</feature>
<reference evidence="12 15" key="2">
    <citation type="submission" date="2019-02" db="EMBL/GenBank/DDBJ databases">
        <title>Complete genome sequence of Desulfobacter hydrogenophilus AcRS1.</title>
        <authorList>
            <person name="Marietou A."/>
            <person name="Lund M.B."/>
            <person name="Marshall I.P.G."/>
            <person name="Schreiber L."/>
            <person name="Jorgensen B."/>
        </authorList>
    </citation>
    <scope>NUCLEOTIDE SEQUENCE [LARGE SCALE GENOMIC DNA]</scope>
    <source>
        <strain evidence="12 15">AcRS1</strain>
    </source>
</reference>
<dbReference type="InterPro" id="IPR027266">
    <property type="entry name" value="TrmE/GcvT-like"/>
</dbReference>
<dbReference type="EMBL" id="QLNI01000006">
    <property type="protein sequence ID" value="RAM03252.1"/>
    <property type="molecule type" value="Genomic_DNA"/>
</dbReference>
<dbReference type="GO" id="GO:0003924">
    <property type="term" value="F:GTPase activity"/>
    <property type="evidence" value="ECO:0007669"/>
    <property type="project" value="UniProtKB-UniRule"/>
</dbReference>
<dbReference type="InterPro" id="IPR006073">
    <property type="entry name" value="GTP-bd"/>
</dbReference>
<keyword evidence="5 9" id="KW-0378">Hydrolase</keyword>
<evidence type="ECO:0000256" key="1">
    <source>
        <dbReference type="ARBA" id="ARBA00011043"/>
    </source>
</evidence>
<feature type="binding site" evidence="9">
    <location>
        <begin position="276"/>
        <end position="279"/>
    </location>
    <ligand>
        <name>GTP</name>
        <dbReference type="ChEBI" id="CHEBI:37565"/>
    </ligand>
</feature>
<keyword evidence="6 9" id="KW-0460">Magnesium</keyword>
<evidence type="ECO:0000313" key="15">
    <source>
        <dbReference type="Proteomes" id="UP000293902"/>
    </source>
</evidence>
<dbReference type="GO" id="GO:0042802">
    <property type="term" value="F:identical protein binding"/>
    <property type="evidence" value="ECO:0007669"/>
    <property type="project" value="UniProtKB-ARBA"/>
</dbReference>
<feature type="binding site" evidence="9">
    <location>
        <position position="253"/>
    </location>
    <ligand>
        <name>K(+)</name>
        <dbReference type="ChEBI" id="CHEBI:29103"/>
    </ligand>
</feature>
<feature type="binding site" evidence="9">
    <location>
        <position position="21"/>
    </location>
    <ligand>
        <name>(6S)-5-formyl-5,6,7,8-tetrahydrofolate</name>
        <dbReference type="ChEBI" id="CHEBI:57457"/>
    </ligand>
</feature>
<evidence type="ECO:0000256" key="2">
    <source>
        <dbReference type="ARBA" id="ARBA00022694"/>
    </source>
</evidence>
<dbReference type="CDD" id="cd14858">
    <property type="entry name" value="TrmE_N"/>
    <property type="match status" value="1"/>
</dbReference>
<dbReference type="GO" id="GO:0046872">
    <property type="term" value="F:metal ion binding"/>
    <property type="evidence" value="ECO:0007669"/>
    <property type="project" value="UniProtKB-KW"/>
</dbReference>
<dbReference type="InterPro" id="IPR025867">
    <property type="entry name" value="MnmE_helical"/>
</dbReference>
<comment type="subcellular location">
    <subcellularLocation>
        <location evidence="9">Cytoplasm</location>
    </subcellularLocation>
</comment>
<dbReference type="InterPro" id="IPR027368">
    <property type="entry name" value="MnmE_dom2"/>
</dbReference>
<feature type="binding site" evidence="9">
    <location>
        <position position="126"/>
    </location>
    <ligand>
        <name>(6S)-5-formyl-5,6,7,8-tetrahydrofolate</name>
        <dbReference type="ChEBI" id="CHEBI:57457"/>
    </ligand>
</feature>
<reference evidence="13 14" key="1">
    <citation type="submission" date="2018-06" db="EMBL/GenBank/DDBJ databases">
        <title>Complete Genome Sequence of Desulfobacter hydrogenophilus (DSM3380).</title>
        <authorList>
            <person name="Marietou A."/>
            <person name="Schreiber L."/>
            <person name="Marshall I."/>
            <person name="Jorgensen B."/>
        </authorList>
    </citation>
    <scope>NUCLEOTIDE SEQUENCE [LARGE SCALE GENOMIC DNA]</scope>
    <source>
        <strain evidence="13 14">DSM 3380</strain>
    </source>
</reference>
<evidence type="ECO:0000259" key="11">
    <source>
        <dbReference type="PROSITE" id="PS51709"/>
    </source>
</evidence>
<comment type="cofactor">
    <cofactor evidence="9">
        <name>K(+)</name>
        <dbReference type="ChEBI" id="CHEBI:29103"/>
    </cofactor>
    <text evidence="9">Binds 1 potassium ion per subunit.</text>
</comment>
<dbReference type="Proteomes" id="UP000248798">
    <property type="component" value="Unassembled WGS sequence"/>
</dbReference>
<organism evidence="13 14">
    <name type="scientific">Desulfobacter hydrogenophilus</name>
    <dbReference type="NCBI Taxonomy" id="2291"/>
    <lineage>
        <taxon>Bacteria</taxon>
        <taxon>Pseudomonadati</taxon>
        <taxon>Thermodesulfobacteriota</taxon>
        <taxon>Desulfobacteria</taxon>
        <taxon>Desulfobacterales</taxon>
        <taxon>Desulfobacteraceae</taxon>
        <taxon>Desulfobacter</taxon>
    </lineage>
</organism>
<name>A0A328FIF3_9BACT</name>
<keyword evidence="3 9" id="KW-0479">Metal-binding</keyword>
<comment type="subunit">
    <text evidence="9">Homodimer. Heterotetramer of two MnmE and two MnmG subunits.</text>
</comment>
<evidence type="ECO:0000256" key="4">
    <source>
        <dbReference type="ARBA" id="ARBA00022741"/>
    </source>
</evidence>
<dbReference type="NCBIfam" id="TIGR00450">
    <property type="entry name" value="mnmE_trmE_thdF"/>
    <property type="match status" value="1"/>
</dbReference>
<feature type="binding site" evidence="9">
    <location>
        <begin position="251"/>
        <end position="257"/>
    </location>
    <ligand>
        <name>GTP</name>
        <dbReference type="ChEBI" id="CHEBI:37565"/>
    </ligand>
</feature>
<dbReference type="SUPFAM" id="SSF52540">
    <property type="entry name" value="P-loop containing nucleoside triphosphate hydrolases"/>
    <property type="match status" value="1"/>
</dbReference>
<dbReference type="InterPro" id="IPR018948">
    <property type="entry name" value="GTP-bd_TrmE_N"/>
</dbReference>
<dbReference type="EMBL" id="CP036313">
    <property type="protein sequence ID" value="QBH12517.1"/>
    <property type="molecule type" value="Genomic_DNA"/>
</dbReference>
<comment type="similarity">
    <text evidence="1 9 10">Belongs to the TRAFAC class TrmE-Era-EngA-EngB-Septin-like GTPase superfamily. TrmE GTPase family.</text>
</comment>
<comment type="caution">
    <text evidence="9">Lacks conserved residue(s) required for the propagation of feature annotation.</text>
</comment>
<dbReference type="InterPro" id="IPR027417">
    <property type="entry name" value="P-loop_NTPase"/>
</dbReference>
<dbReference type="Pfam" id="PF12631">
    <property type="entry name" value="MnmE_helical"/>
    <property type="match status" value="1"/>
</dbReference>
<evidence type="ECO:0000256" key="10">
    <source>
        <dbReference type="RuleBase" id="RU003313"/>
    </source>
</evidence>
<accession>A0A328FIF3</accession>
<dbReference type="PANTHER" id="PTHR42714">
    <property type="entry name" value="TRNA MODIFICATION GTPASE GTPBP3"/>
    <property type="match status" value="1"/>
</dbReference>
<sequence length="458" mass="49429">MTDTIAAIATPFGSGGIGVIRISGQQSFDLAAKIFSKTPAEGEKRAPQFISHRVSHGFICDGDTTVDEVLVIPMKAPRSYTAEDVVEIQAHSGTIVLRRILDLLFSLGARPAEPGEFTRRAFLNGRIDLTQAEAVADIINARSDSSLKFAASQNLGMLGQSIQDMISVLTQFHARLEAAIDFPDDAGAFSYTSQDKTKLQSVADKIGDLIQQHKDACFLKTGIRLAICGEPNVGKSSIMNSILEKEKSIITAIPGTTRDPIEDSLTIEGIPFVIVDTAGIHQTDDLVEIIGIEKARDQIDAADIILYVIEPGKPFPQKTTSTILPENKPVIFAINKMDLADELDLPQLPGKYADPSPVKISALTGKGINTLRTRLLETCIGNLEIGDDAVIPNLRHKNALVQALGHMITMMEGLENGQEEETLALDVKHCINHLGTITGDTAPPDILDAVFNNFCIGK</sequence>
<keyword evidence="15" id="KW-1185">Reference proteome</keyword>
<keyword evidence="9" id="KW-0963">Cytoplasm</keyword>
<dbReference type="FunFam" id="3.30.1360.120:FF:000003">
    <property type="entry name" value="tRNA modification GTPase MnmE"/>
    <property type="match status" value="1"/>
</dbReference>
<dbReference type="AlphaFoldDB" id="A0A328FIF3"/>
<comment type="function">
    <text evidence="9">Exhibits a very high intrinsic GTPase hydrolysis rate. Involved in the addition of a carboxymethylaminomethyl (cmnm) group at the wobble position (U34) of certain tRNAs, forming tRNA-cmnm(5)s(2)U34.</text>
</comment>
<dbReference type="EC" id="3.6.-.-" evidence="9"/>
<protein>
    <recommendedName>
        <fullName evidence="9">tRNA modification GTPase MnmE</fullName>
        <ecNumber evidence="9">3.6.-.-</ecNumber>
    </recommendedName>
</protein>
<keyword evidence="7 9" id="KW-0630">Potassium</keyword>
<feature type="domain" description="TrmE-type G" evidence="11">
    <location>
        <begin position="222"/>
        <end position="380"/>
    </location>
</feature>
<feature type="binding site" evidence="9">
    <location>
        <position position="256"/>
    </location>
    <ligand>
        <name>K(+)</name>
        <dbReference type="ChEBI" id="CHEBI:29103"/>
    </ligand>
</feature>
<dbReference type="CDD" id="cd04164">
    <property type="entry name" value="trmE"/>
    <property type="match status" value="1"/>
</dbReference>